<gene>
    <name evidence="1" type="ORF">SAMN04489727_2137</name>
</gene>
<dbReference type="Proteomes" id="UP000199622">
    <property type="component" value="Unassembled WGS sequence"/>
</dbReference>
<accession>A0A1H4JTA7</accession>
<sequence length="129" mass="13781">MTDQSGSGLFGPVTDNERRRWQIQGHAALATVLQRASAAGLTPLHWTLSDTGHLRGTVPVLDHTAEDVTAIYVAWAGFLDLATRRTAPGDHGTVHLSAIGDIPDRTGRLGHPVVISADLRPADDTEQES</sequence>
<dbReference type="AlphaFoldDB" id="A0A1H4JTA7"/>
<evidence type="ECO:0000313" key="1">
    <source>
        <dbReference type="EMBL" id="SEB48882.1"/>
    </source>
</evidence>
<proteinExistence type="predicted"/>
<reference evidence="2" key="1">
    <citation type="submission" date="2016-10" db="EMBL/GenBank/DDBJ databases">
        <authorList>
            <person name="Varghese N."/>
            <person name="Submissions S."/>
        </authorList>
    </citation>
    <scope>NUCLEOTIDE SEQUENCE [LARGE SCALE GENOMIC DNA]</scope>
    <source>
        <strain evidence="2">DSM 44544</strain>
    </source>
</reference>
<protein>
    <submittedName>
        <fullName evidence="1">Uncharacterized protein</fullName>
    </submittedName>
</protein>
<dbReference type="EMBL" id="FNSO01000003">
    <property type="protein sequence ID" value="SEB48882.1"/>
    <property type="molecule type" value="Genomic_DNA"/>
</dbReference>
<keyword evidence="2" id="KW-1185">Reference proteome</keyword>
<organism evidence="1 2">
    <name type="scientific">Amycolatopsis tolypomycina</name>
    <dbReference type="NCBI Taxonomy" id="208445"/>
    <lineage>
        <taxon>Bacteria</taxon>
        <taxon>Bacillati</taxon>
        <taxon>Actinomycetota</taxon>
        <taxon>Actinomycetes</taxon>
        <taxon>Pseudonocardiales</taxon>
        <taxon>Pseudonocardiaceae</taxon>
        <taxon>Amycolatopsis</taxon>
    </lineage>
</organism>
<dbReference type="STRING" id="208445.SAMN04489727_2137"/>
<name>A0A1H4JTA7_9PSEU</name>
<evidence type="ECO:0000313" key="2">
    <source>
        <dbReference type="Proteomes" id="UP000199622"/>
    </source>
</evidence>